<feature type="region of interest" description="Disordered" evidence="1">
    <location>
        <begin position="105"/>
        <end position="444"/>
    </location>
</feature>
<feature type="compositionally biased region" description="Acidic residues" evidence="1">
    <location>
        <begin position="971"/>
        <end position="983"/>
    </location>
</feature>
<evidence type="ECO:0000313" key="3">
    <source>
        <dbReference type="Proteomes" id="UP001219525"/>
    </source>
</evidence>
<proteinExistence type="predicted"/>
<dbReference type="EMBL" id="JARJCW010000082">
    <property type="protein sequence ID" value="KAJ7196695.1"/>
    <property type="molecule type" value="Genomic_DNA"/>
</dbReference>
<feature type="compositionally biased region" description="Basic residues" evidence="1">
    <location>
        <begin position="106"/>
        <end position="115"/>
    </location>
</feature>
<feature type="compositionally biased region" description="Acidic residues" evidence="1">
    <location>
        <begin position="175"/>
        <end position="187"/>
    </location>
</feature>
<organism evidence="2 3">
    <name type="scientific">Mycena pura</name>
    <dbReference type="NCBI Taxonomy" id="153505"/>
    <lineage>
        <taxon>Eukaryota</taxon>
        <taxon>Fungi</taxon>
        <taxon>Dikarya</taxon>
        <taxon>Basidiomycota</taxon>
        <taxon>Agaricomycotina</taxon>
        <taxon>Agaricomycetes</taxon>
        <taxon>Agaricomycetidae</taxon>
        <taxon>Agaricales</taxon>
        <taxon>Marasmiineae</taxon>
        <taxon>Mycenaceae</taxon>
        <taxon>Mycena</taxon>
    </lineage>
</organism>
<feature type="compositionally biased region" description="Basic and acidic residues" evidence="1">
    <location>
        <begin position="1010"/>
        <end position="1020"/>
    </location>
</feature>
<feature type="compositionally biased region" description="Basic residues" evidence="1">
    <location>
        <begin position="145"/>
        <end position="159"/>
    </location>
</feature>
<feature type="compositionally biased region" description="Pro residues" evidence="1">
    <location>
        <begin position="351"/>
        <end position="372"/>
    </location>
</feature>
<dbReference type="Proteomes" id="UP001219525">
    <property type="component" value="Unassembled WGS sequence"/>
</dbReference>
<comment type="caution">
    <text evidence="2">The sequence shown here is derived from an EMBL/GenBank/DDBJ whole genome shotgun (WGS) entry which is preliminary data.</text>
</comment>
<feature type="compositionally biased region" description="Pro residues" evidence="1">
    <location>
        <begin position="420"/>
        <end position="434"/>
    </location>
</feature>
<feature type="compositionally biased region" description="Basic residues" evidence="1">
    <location>
        <begin position="578"/>
        <end position="595"/>
    </location>
</feature>
<name>A0AAD6UX16_9AGAR</name>
<feature type="compositionally biased region" description="Basic residues" evidence="1">
    <location>
        <begin position="918"/>
        <end position="929"/>
    </location>
</feature>
<feature type="compositionally biased region" description="Basic and acidic residues" evidence="1">
    <location>
        <begin position="517"/>
        <end position="527"/>
    </location>
</feature>
<feature type="compositionally biased region" description="Basic and acidic residues" evidence="1">
    <location>
        <begin position="930"/>
        <end position="941"/>
    </location>
</feature>
<gene>
    <name evidence="2" type="ORF">GGX14DRAFT_403158</name>
</gene>
<accession>A0AAD6UX16</accession>
<feature type="region of interest" description="Disordered" evidence="1">
    <location>
        <begin position="918"/>
        <end position="952"/>
    </location>
</feature>
<reference evidence="2" key="1">
    <citation type="submission" date="2023-03" db="EMBL/GenBank/DDBJ databases">
        <title>Massive genome expansion in bonnet fungi (Mycena s.s.) driven by repeated elements and novel gene families across ecological guilds.</title>
        <authorList>
            <consortium name="Lawrence Berkeley National Laboratory"/>
            <person name="Harder C.B."/>
            <person name="Miyauchi S."/>
            <person name="Viragh M."/>
            <person name="Kuo A."/>
            <person name="Thoen E."/>
            <person name="Andreopoulos B."/>
            <person name="Lu D."/>
            <person name="Skrede I."/>
            <person name="Drula E."/>
            <person name="Henrissat B."/>
            <person name="Morin E."/>
            <person name="Kohler A."/>
            <person name="Barry K."/>
            <person name="LaButti K."/>
            <person name="Morin E."/>
            <person name="Salamov A."/>
            <person name="Lipzen A."/>
            <person name="Mereny Z."/>
            <person name="Hegedus B."/>
            <person name="Baldrian P."/>
            <person name="Stursova M."/>
            <person name="Weitz H."/>
            <person name="Taylor A."/>
            <person name="Grigoriev I.V."/>
            <person name="Nagy L.G."/>
            <person name="Martin F."/>
            <person name="Kauserud H."/>
        </authorList>
    </citation>
    <scope>NUCLEOTIDE SEQUENCE</scope>
    <source>
        <strain evidence="2">9144</strain>
    </source>
</reference>
<evidence type="ECO:0000256" key="1">
    <source>
        <dbReference type="SAM" id="MobiDB-lite"/>
    </source>
</evidence>
<feature type="compositionally biased region" description="Basic and acidic residues" evidence="1">
    <location>
        <begin position="534"/>
        <end position="548"/>
    </location>
</feature>
<feature type="region of interest" description="Disordered" evidence="1">
    <location>
        <begin position="971"/>
        <end position="1149"/>
    </location>
</feature>
<feature type="compositionally biased region" description="Acidic residues" evidence="1">
    <location>
        <begin position="195"/>
        <end position="217"/>
    </location>
</feature>
<keyword evidence="3" id="KW-1185">Reference proteome</keyword>
<feature type="compositionally biased region" description="Pro residues" evidence="1">
    <location>
        <begin position="322"/>
        <end position="341"/>
    </location>
</feature>
<protein>
    <submittedName>
        <fullName evidence="2">Uncharacterized protein</fullName>
    </submittedName>
</protein>
<evidence type="ECO:0000313" key="2">
    <source>
        <dbReference type="EMBL" id="KAJ7196695.1"/>
    </source>
</evidence>
<dbReference type="PRINTS" id="PR01217">
    <property type="entry name" value="PRICHEXTENSN"/>
</dbReference>
<feature type="compositionally biased region" description="Acidic residues" evidence="1">
    <location>
        <begin position="556"/>
        <end position="573"/>
    </location>
</feature>
<dbReference type="AlphaFoldDB" id="A0AAD6UX16"/>
<feature type="region of interest" description="Disordered" evidence="1">
    <location>
        <begin position="516"/>
        <end position="624"/>
    </location>
</feature>
<sequence>MAEKDIPGAEDTRPTAHCDNVVRVRRESWLHELLRAWLAQDVLRLGDALAWWGGNPSLRTAGGTGWRAWRRRGGGLGVGIDPNHALGRRRSGARQPCHLNLNFRAASHHHDHHRNLATTMAPKRGKKTPAKAGSKSRAPESRAKPATKSKAAVKTKKGKLPNAAPKQKPRSLREIEDEEDDELEDDASLPGEDKGVEEENADDKENAEDLPQGDESDSPAHAGGTRSPASAPNDGALSPPPSRVVGAPSTPAGWVTARAHSLSPRPDGADSAPITSPPPVDSLSRAGAAKRMPIPTPPPDSSDSAHSSPPPETDAEGARCPSRPPDNTLPPLPPVVPPPLPQDDADGARCPSPPPDDALPTPPPVLPPPPPQDGAEGARSPSPPPSNAEGARSLSPPPGNAEGARSPSPPPGNAEGARSPSPPPDNALPPPRPPHWVAVEKARQRAEELHAEVQALEAEEERVMRRTRDAMYAARQADASEDAQEAASALLREVREAAARVNDARDQAFAAQASWRNLEKEAKEKDAAPPPLSAEERTARDANIREVGRNLIYGSQDDDDEDDDDEEEDGEYDSETHRSRHPQLPKQPKTSRARPGKLDPVAVADREAKRKGRRRENKEIDRRIQENEEERQKLCLEIATQYHRKPDDIRARFPDHYGLVKKRRKVSLHNALKHEISKVWAEQGRFLNKQYNFADLAAEAKKPEWIEVGIQRGEELIAALQKLHDEEDFGTRATNNGAAADVNIAFNNCVNILRGVKARTGAVGIVVIARVHVNDNNEPKVFGSGNALDFLKDGATQFAQDFEMWAVKEKKAEIRTAAGLSAIPSKDIRKSYRDLMETSLKKVINKPINYKDYVGKMMLQNGVYIKGWPFDTVYALSSHAEMETVVQGLEDGSITWSRISAPEKPRVQKWVKWMEKKGKWHGPSRKARADKRGEQVARDEGSTPGHSPIYPPFMSKKVRALALAAGTLYDMDGESSSDEEEDAAPQPKPKAKAVRRKEREVDEEEEADEPQPKSKAEAVRASKKRKEREVDEEEAEAEEPAKKGKQGKSVKFTKSAVKVGPPRGILKNAAAGPSKPSSTKKRARTESSDSDESGGDFQGGSDSDEAPPPKKNKTSDRAQPRRPPPHPVTGHPRRALPFSAVPKGRKGKK</sequence>